<sequence>MKAKEKRRNRTHVEDLILLRQENQDRPFLGKYGDVMVLWDRLADLLTQDPDFSRAVDGKKCQGRFGQLVEKHRSRDKEALTLSGVEEDVSETTILHDDLLKLVDDNKLAQATEKKEKKMEEEKAEAAGAFIRDAAMKTQPAP</sequence>
<name>A0A1V9YBU1_ACHHY</name>
<gene>
    <name evidence="2" type="ORF">ACHHYP_14993</name>
</gene>
<dbReference type="EMBL" id="JNBR01002282">
    <property type="protein sequence ID" value="OQR83184.1"/>
    <property type="molecule type" value="Genomic_DNA"/>
</dbReference>
<accession>A0A1V9YBU1</accession>
<dbReference type="Proteomes" id="UP000243579">
    <property type="component" value="Unassembled WGS sequence"/>
</dbReference>
<dbReference type="OrthoDB" id="78512at2759"/>
<dbReference type="AlphaFoldDB" id="A0A1V9YBU1"/>
<evidence type="ECO:0000313" key="3">
    <source>
        <dbReference type="Proteomes" id="UP000243579"/>
    </source>
</evidence>
<reference evidence="2 3" key="1">
    <citation type="journal article" date="2014" name="Genome Biol. Evol.">
        <title>The secreted proteins of Achlya hypogyna and Thraustotheca clavata identify the ancestral oomycete secretome and reveal gene acquisitions by horizontal gene transfer.</title>
        <authorList>
            <person name="Misner I."/>
            <person name="Blouin N."/>
            <person name="Leonard G."/>
            <person name="Richards T.A."/>
            <person name="Lane C.E."/>
        </authorList>
    </citation>
    <scope>NUCLEOTIDE SEQUENCE [LARGE SCALE GENOMIC DNA]</scope>
    <source>
        <strain evidence="2 3">ATCC 48635</strain>
    </source>
</reference>
<evidence type="ECO:0000256" key="1">
    <source>
        <dbReference type="SAM" id="MobiDB-lite"/>
    </source>
</evidence>
<dbReference type="PANTHER" id="PTHR37558">
    <property type="entry name" value="HTH CENPB-TYPE DOMAIN-CONTAINING PROTEIN"/>
    <property type="match status" value="1"/>
</dbReference>
<feature type="region of interest" description="Disordered" evidence="1">
    <location>
        <begin position="113"/>
        <end position="142"/>
    </location>
</feature>
<comment type="caution">
    <text evidence="2">The sequence shown here is derived from an EMBL/GenBank/DDBJ whole genome shotgun (WGS) entry which is preliminary data.</text>
</comment>
<evidence type="ECO:0000313" key="2">
    <source>
        <dbReference type="EMBL" id="OQR83184.1"/>
    </source>
</evidence>
<proteinExistence type="predicted"/>
<protein>
    <submittedName>
        <fullName evidence="2">Uncharacterized protein</fullName>
    </submittedName>
</protein>
<organism evidence="2 3">
    <name type="scientific">Achlya hypogyna</name>
    <name type="common">Oomycete</name>
    <name type="synonym">Protoachlya hypogyna</name>
    <dbReference type="NCBI Taxonomy" id="1202772"/>
    <lineage>
        <taxon>Eukaryota</taxon>
        <taxon>Sar</taxon>
        <taxon>Stramenopiles</taxon>
        <taxon>Oomycota</taxon>
        <taxon>Saprolegniomycetes</taxon>
        <taxon>Saprolegniales</taxon>
        <taxon>Achlyaceae</taxon>
        <taxon>Achlya</taxon>
    </lineage>
</organism>
<keyword evidence="3" id="KW-1185">Reference proteome</keyword>
<feature type="compositionally biased region" description="Basic and acidic residues" evidence="1">
    <location>
        <begin position="113"/>
        <end position="125"/>
    </location>
</feature>
<dbReference type="PANTHER" id="PTHR37558:SF1">
    <property type="entry name" value="HTH CENPB-TYPE DOMAIN-CONTAINING PROTEIN"/>
    <property type="match status" value="1"/>
</dbReference>